<dbReference type="AlphaFoldDB" id="A0A183G9K2"/>
<organism evidence="2 3">
    <name type="scientific">Heligmosomoides polygyrus</name>
    <name type="common">Parasitic roundworm</name>
    <dbReference type="NCBI Taxonomy" id="6339"/>
    <lineage>
        <taxon>Eukaryota</taxon>
        <taxon>Metazoa</taxon>
        <taxon>Ecdysozoa</taxon>
        <taxon>Nematoda</taxon>
        <taxon>Chromadorea</taxon>
        <taxon>Rhabditida</taxon>
        <taxon>Rhabditina</taxon>
        <taxon>Rhabditomorpha</taxon>
        <taxon>Strongyloidea</taxon>
        <taxon>Heligmosomidae</taxon>
        <taxon>Heligmosomoides</taxon>
    </lineage>
</organism>
<keyword evidence="2" id="KW-1185">Reference proteome</keyword>
<accession>A0A183G9K2</accession>
<accession>A0A3P8C1G5</accession>
<name>A0A183G9K2_HELPZ</name>
<dbReference type="EMBL" id="UZAH01030812">
    <property type="protein sequence ID" value="VDP12295.1"/>
    <property type="molecule type" value="Genomic_DNA"/>
</dbReference>
<proteinExistence type="predicted"/>
<evidence type="ECO:0000313" key="2">
    <source>
        <dbReference type="Proteomes" id="UP000050761"/>
    </source>
</evidence>
<dbReference type="WBParaSite" id="HPBE_0001862601-mRNA-1">
    <property type="protein sequence ID" value="HPBE_0001862601-mRNA-1"/>
    <property type="gene ID" value="HPBE_0001862601"/>
</dbReference>
<gene>
    <name evidence="1" type="ORF">HPBE_LOCUS18625</name>
</gene>
<dbReference type="OrthoDB" id="5779351at2759"/>
<reference evidence="1 2" key="1">
    <citation type="submission" date="2018-11" db="EMBL/GenBank/DDBJ databases">
        <authorList>
            <consortium name="Pathogen Informatics"/>
        </authorList>
    </citation>
    <scope>NUCLEOTIDE SEQUENCE [LARGE SCALE GENOMIC DNA]</scope>
</reference>
<evidence type="ECO:0000313" key="3">
    <source>
        <dbReference type="WBParaSite" id="HPBE_0001862601-mRNA-1"/>
    </source>
</evidence>
<protein>
    <submittedName>
        <fullName evidence="3">Nucleic-acid-binding protein from transposon X-element</fullName>
    </submittedName>
</protein>
<reference evidence="3" key="2">
    <citation type="submission" date="2019-09" db="UniProtKB">
        <authorList>
            <consortium name="WormBaseParasite"/>
        </authorList>
    </citation>
    <scope>IDENTIFICATION</scope>
</reference>
<sequence length="118" mass="13228">MATNAKLDVIVDLLTRQNDIVDQKLNVILQQTKPVSSCVFCTVEDNRDNHSTGRCYRFPDAVSRAVQATNLRLCNRCLQPRHSEDCGIICTFCGKDHNVLICPSKSSLGSSSFKRRKI</sequence>
<evidence type="ECO:0000313" key="1">
    <source>
        <dbReference type="EMBL" id="VDP12295.1"/>
    </source>
</evidence>
<dbReference type="Proteomes" id="UP000050761">
    <property type="component" value="Unassembled WGS sequence"/>
</dbReference>